<evidence type="ECO:0000259" key="1">
    <source>
        <dbReference type="SMART" id="SM00923"/>
    </source>
</evidence>
<evidence type="ECO:0000313" key="2">
    <source>
        <dbReference type="EMBL" id="MFC6361247.1"/>
    </source>
</evidence>
<dbReference type="PANTHER" id="PTHR38444:SF1">
    <property type="entry name" value="ENTEROBACTIN BIOSYNTHESIS PROTEIN YBDZ"/>
    <property type="match status" value="1"/>
</dbReference>
<name>A0ABW1VN80_9GAMM</name>
<gene>
    <name evidence="2" type="ORF">ACFP73_03910</name>
</gene>
<protein>
    <submittedName>
        <fullName evidence="2">MbtH family protein</fullName>
    </submittedName>
</protein>
<dbReference type="Pfam" id="PF03621">
    <property type="entry name" value="MbtH"/>
    <property type="match status" value="1"/>
</dbReference>
<keyword evidence="3" id="KW-1185">Reference proteome</keyword>
<evidence type="ECO:0000313" key="3">
    <source>
        <dbReference type="Proteomes" id="UP001596215"/>
    </source>
</evidence>
<organism evidence="2 3">
    <name type="scientific">Tatumella punctata</name>
    <dbReference type="NCBI Taxonomy" id="399969"/>
    <lineage>
        <taxon>Bacteria</taxon>
        <taxon>Pseudomonadati</taxon>
        <taxon>Pseudomonadota</taxon>
        <taxon>Gammaproteobacteria</taxon>
        <taxon>Enterobacterales</taxon>
        <taxon>Erwiniaceae</taxon>
        <taxon>Tatumella</taxon>
    </lineage>
</organism>
<reference evidence="3" key="1">
    <citation type="journal article" date="2019" name="Int. J. Syst. Evol. Microbiol.">
        <title>The Global Catalogue of Microorganisms (GCM) 10K type strain sequencing project: providing services to taxonomists for standard genome sequencing and annotation.</title>
        <authorList>
            <consortium name="The Broad Institute Genomics Platform"/>
            <consortium name="The Broad Institute Genome Sequencing Center for Infectious Disease"/>
            <person name="Wu L."/>
            <person name="Ma J."/>
        </authorList>
    </citation>
    <scope>NUCLEOTIDE SEQUENCE [LARGE SCALE GENOMIC DNA]</scope>
    <source>
        <strain evidence="3">CGMCC 4.1530</strain>
    </source>
</reference>
<dbReference type="SUPFAM" id="SSF160582">
    <property type="entry name" value="MbtH-like"/>
    <property type="match status" value="1"/>
</dbReference>
<feature type="domain" description="MbtH-like" evidence="1">
    <location>
        <begin position="5"/>
        <end position="55"/>
    </location>
</feature>
<dbReference type="InterPro" id="IPR038020">
    <property type="entry name" value="MbtH-like_sf"/>
</dbReference>
<dbReference type="EMBL" id="JBHSUC010000003">
    <property type="protein sequence ID" value="MFC6361247.1"/>
    <property type="molecule type" value="Genomic_DNA"/>
</dbReference>
<sequence>MENLHPFDQPDVYGFILKNHAGQYSFWPAFLAIPAGWQPVSGPQPQEQCLLWLETHWTDIRPEESPNTGSRYV</sequence>
<comment type="caution">
    <text evidence="2">The sequence shown here is derived from an EMBL/GenBank/DDBJ whole genome shotgun (WGS) entry which is preliminary data.</text>
</comment>
<proteinExistence type="predicted"/>
<dbReference type="SMART" id="SM00923">
    <property type="entry name" value="MbtH"/>
    <property type="match status" value="1"/>
</dbReference>
<dbReference type="PANTHER" id="PTHR38444">
    <property type="entry name" value="ENTEROBACTIN BIOSYNTHESIS PROTEIN YBDZ"/>
    <property type="match status" value="1"/>
</dbReference>
<dbReference type="InterPro" id="IPR037407">
    <property type="entry name" value="MLP_fam"/>
</dbReference>
<accession>A0ABW1VN80</accession>
<dbReference type="RefSeq" id="WP_212707640.1">
    <property type="nucleotide sequence ID" value="NZ_BAAAFW010000012.1"/>
</dbReference>
<dbReference type="Proteomes" id="UP001596215">
    <property type="component" value="Unassembled WGS sequence"/>
</dbReference>
<dbReference type="InterPro" id="IPR005153">
    <property type="entry name" value="MbtH-like_dom"/>
</dbReference>
<dbReference type="Gene3D" id="3.90.820.10">
    <property type="entry name" value="Structural Genomics, Unknown Function 30-nov-00 1gh9 Mol_id"/>
    <property type="match status" value="1"/>
</dbReference>